<dbReference type="AlphaFoldDB" id="A0A4R2G3V6"/>
<gene>
    <name evidence="2" type="ORF">EV194_1263</name>
</gene>
<comment type="caution">
    <text evidence="2">The sequence shown here is derived from an EMBL/GenBank/DDBJ whole genome shotgun (WGS) entry which is preliminary data.</text>
</comment>
<accession>A0A4R2G3V6</accession>
<name>A0A4R2G3V6_9BACT</name>
<proteinExistence type="predicted"/>
<organism evidence="2 3">
    <name type="scientific">Natronoflexus pectinivorans</name>
    <dbReference type="NCBI Taxonomy" id="682526"/>
    <lineage>
        <taxon>Bacteria</taxon>
        <taxon>Pseudomonadati</taxon>
        <taxon>Bacteroidota</taxon>
        <taxon>Bacteroidia</taxon>
        <taxon>Marinilabiliales</taxon>
        <taxon>Marinilabiliaceae</taxon>
        <taxon>Natronoflexus</taxon>
    </lineage>
</organism>
<evidence type="ECO:0000256" key="1">
    <source>
        <dbReference type="SAM" id="MobiDB-lite"/>
    </source>
</evidence>
<protein>
    <submittedName>
        <fullName evidence="2">Uncharacterized protein</fullName>
    </submittedName>
</protein>
<sequence length="73" mass="8161">MKNSQPTVVSTFASPHEPTLKPKACKRASASPAHVTAFQDGFRIAHAQKNKINLCFVVRLVQFNNDNRIKLNK</sequence>
<dbReference type="EMBL" id="SLWK01000026">
    <property type="protein sequence ID" value="TCO02192.1"/>
    <property type="molecule type" value="Genomic_DNA"/>
</dbReference>
<dbReference type="Proteomes" id="UP000295221">
    <property type="component" value="Unassembled WGS sequence"/>
</dbReference>
<evidence type="ECO:0000313" key="3">
    <source>
        <dbReference type="Proteomes" id="UP000295221"/>
    </source>
</evidence>
<evidence type="ECO:0000313" key="2">
    <source>
        <dbReference type="EMBL" id="TCO02192.1"/>
    </source>
</evidence>
<reference evidence="2 3" key="1">
    <citation type="submission" date="2019-03" db="EMBL/GenBank/DDBJ databases">
        <title>Genomic Encyclopedia of Type Strains, Phase IV (KMG-IV): sequencing the most valuable type-strain genomes for metagenomic binning, comparative biology and taxonomic classification.</title>
        <authorList>
            <person name="Goeker M."/>
        </authorList>
    </citation>
    <scope>NUCLEOTIDE SEQUENCE [LARGE SCALE GENOMIC DNA]</scope>
    <source>
        <strain evidence="2 3">DSM 24179</strain>
    </source>
</reference>
<keyword evidence="3" id="KW-1185">Reference proteome</keyword>
<feature type="compositionally biased region" description="Polar residues" evidence="1">
    <location>
        <begin position="1"/>
        <end position="13"/>
    </location>
</feature>
<feature type="region of interest" description="Disordered" evidence="1">
    <location>
        <begin position="1"/>
        <end position="22"/>
    </location>
</feature>